<reference evidence="2 3" key="1">
    <citation type="submission" date="2020-08" db="EMBL/GenBank/DDBJ databases">
        <title>Genomic Encyclopedia of Type Strains, Phase IV (KMG-IV): sequencing the most valuable type-strain genomes for metagenomic binning, comparative biology and taxonomic classification.</title>
        <authorList>
            <person name="Goeker M."/>
        </authorList>
    </citation>
    <scope>NUCLEOTIDE SEQUENCE [LARGE SCALE GENOMIC DNA]</scope>
    <source>
        <strain evidence="2 3">DSM 21458</strain>
    </source>
</reference>
<organism evidence="2 3">
    <name type="scientific">Deinobacterium chartae</name>
    <dbReference type="NCBI Taxonomy" id="521158"/>
    <lineage>
        <taxon>Bacteria</taxon>
        <taxon>Thermotogati</taxon>
        <taxon>Deinococcota</taxon>
        <taxon>Deinococci</taxon>
        <taxon>Deinococcales</taxon>
        <taxon>Deinococcaceae</taxon>
        <taxon>Deinobacterium</taxon>
    </lineage>
</organism>
<keyword evidence="3" id="KW-1185">Reference proteome</keyword>
<evidence type="ECO:0000313" key="3">
    <source>
        <dbReference type="Proteomes" id="UP000569951"/>
    </source>
</evidence>
<dbReference type="Pfam" id="PF06243">
    <property type="entry name" value="PaaB"/>
    <property type="match status" value="2"/>
</dbReference>
<dbReference type="EMBL" id="JACHHG010000005">
    <property type="protein sequence ID" value="MBB6098288.1"/>
    <property type="molecule type" value="Genomic_DNA"/>
</dbReference>
<evidence type="ECO:0000256" key="1">
    <source>
        <dbReference type="SAM" id="MobiDB-lite"/>
    </source>
</evidence>
<protein>
    <submittedName>
        <fullName evidence="2">Ring-1,2-phenylacetyl-CoA epoxidase subunit PaaB</fullName>
    </submittedName>
</protein>
<proteinExistence type="predicted"/>
<gene>
    <name evidence="2" type="ORF">HNR42_001713</name>
</gene>
<dbReference type="InterPro" id="IPR038693">
    <property type="entry name" value="PaaB_sf"/>
</dbReference>
<name>A0A841I1U5_9DEIO</name>
<dbReference type="Proteomes" id="UP000569951">
    <property type="component" value="Unassembled WGS sequence"/>
</dbReference>
<dbReference type="RefSeq" id="WP_246351264.1">
    <property type="nucleotide sequence ID" value="NZ_JACHHG010000005.1"/>
</dbReference>
<dbReference type="Gene3D" id="3.10.20.520">
    <property type="entry name" value="Phenylacetic acid degradation B"/>
    <property type="match status" value="2"/>
</dbReference>
<dbReference type="InterPro" id="IPR009359">
    <property type="entry name" value="PaaB"/>
</dbReference>
<comment type="caution">
    <text evidence="2">The sequence shown here is derived from an EMBL/GenBank/DDBJ whole genome shotgun (WGS) entry which is preliminary data.</text>
</comment>
<accession>A0A841I1U5</accession>
<evidence type="ECO:0000313" key="2">
    <source>
        <dbReference type="EMBL" id="MBB6098288.1"/>
    </source>
</evidence>
<feature type="region of interest" description="Disordered" evidence="1">
    <location>
        <begin position="161"/>
        <end position="188"/>
    </location>
</feature>
<dbReference type="AlphaFoldDB" id="A0A841I1U5"/>
<sequence length="188" mass="21244">MMDTQWPRWEVFKQDAPGKPHQAVGSVHATDPQHALVTARTVFVRRPSAVSLWVVPARVILARTAEELVTEGELPATEPEAAAPQRYLVFRKTNHRRSMTFVDYALTLEAASPEAALRRAREHFAHSPTLVWWIVPEAAITRSDESPETVESWFAPARDKTYRQQSSYGVVGSHISKHKQRPQGAERD</sequence>